<evidence type="ECO:0000256" key="9">
    <source>
        <dbReference type="SAM" id="Phobius"/>
    </source>
</evidence>
<keyword evidence="11" id="KW-1185">Reference proteome</keyword>
<sequence>MAVSKMEKVSIILEKTQLENVLQTLQGLQAIEVRDLSQKSASNRWIETYFSDAFNEKQESKEEELHYLLIKIEEASLFIQRNSVNKKKNTLRRQEISLKELEQTFNETQFSPLLEKILTLKKEWEALQEKKEALLKKENWLENWRYLDISPNEWLSSETQLTLGIIREASRVDFIDMLREKTETHVEELFHHPTETYIGLLNLKTQQPLVEEILTQFHFMKVDYPYNHAPKKEQALVKEELAFLSAKEKELFTQINNNHSLIRELQWAEEVVLAHIEREKIKHQLLQAKHLTIVQGWIASEDKQPLTEFLSQELGKQAVYISFEAPTKEEITTEIPTKLNNHPLIRPFEMLTEMYSLPKYEEIDPTPWMAPFYFVFFGMMVADIGYGLVMLLGTLLFQKLQVLPKGTARFVKFFQILSIPTMLWGLVYSSFFGMALPTEVFGISLPFPLLSTTDDMETILILSVVFGFIQILVGLFIAGKEHIKKKEYLSAISNGFSWQGILIGLALVAIGGLLLKSQAVLLTGSIIAGLSALSILVIPIIQSPSKLKGAAKGAYNLYGVTGYIGDLVSYTRLMALGISGGSIASAFNLLVAFMPPVARFTIGILLILVLHALNLFLSLLGAYVHGARLQYVEYFGKFYSGGGRPFRPLKTAEKYMNIESKKKNQQEEF</sequence>
<comment type="caution">
    <text evidence="10">The sequence shown here is derived from an EMBL/GenBank/DDBJ whole genome shotgun (WGS) entry which is preliminary data.</text>
</comment>
<dbReference type="InterPro" id="IPR002490">
    <property type="entry name" value="V-ATPase_116kDa_su"/>
</dbReference>
<reference evidence="10 11" key="1">
    <citation type="submission" date="2013-02" db="EMBL/GenBank/DDBJ databases">
        <title>The Genome Sequence of Enterococcus phoeniculicola BAA-412.</title>
        <authorList>
            <consortium name="The Broad Institute Genome Sequencing Platform"/>
            <consortium name="The Broad Institute Genome Sequencing Center for Infectious Disease"/>
            <person name="Earl A.M."/>
            <person name="Gilmore M.S."/>
            <person name="Lebreton F."/>
            <person name="Walker B."/>
            <person name="Young S.K."/>
            <person name="Zeng Q."/>
            <person name="Gargeya S."/>
            <person name="Fitzgerald M."/>
            <person name="Haas B."/>
            <person name="Abouelleil A."/>
            <person name="Alvarado L."/>
            <person name="Arachchi H.M."/>
            <person name="Berlin A.M."/>
            <person name="Chapman S.B."/>
            <person name="Dewar J."/>
            <person name="Goldberg J."/>
            <person name="Griggs A."/>
            <person name="Gujja S."/>
            <person name="Hansen M."/>
            <person name="Howarth C."/>
            <person name="Imamovic A."/>
            <person name="Larimer J."/>
            <person name="McCowan C."/>
            <person name="Murphy C."/>
            <person name="Neiman D."/>
            <person name="Pearson M."/>
            <person name="Priest M."/>
            <person name="Roberts A."/>
            <person name="Saif S."/>
            <person name="Shea T."/>
            <person name="Sisk P."/>
            <person name="Sykes S."/>
            <person name="Wortman J."/>
            <person name="Nusbaum C."/>
            <person name="Birren B."/>
        </authorList>
    </citation>
    <scope>NUCLEOTIDE SEQUENCE [LARGE SCALE GENOMIC DNA]</scope>
    <source>
        <strain evidence="10 11">ATCC BAA-412</strain>
    </source>
</reference>
<feature type="transmembrane region" description="Helical" evidence="9">
    <location>
        <begin position="600"/>
        <end position="624"/>
    </location>
</feature>
<comment type="similarity">
    <text evidence="2">Belongs to the V-ATPase 116 kDa subunit family.</text>
</comment>
<evidence type="ECO:0000256" key="4">
    <source>
        <dbReference type="ARBA" id="ARBA00022692"/>
    </source>
</evidence>
<dbReference type="GO" id="GO:0051117">
    <property type="term" value="F:ATPase binding"/>
    <property type="evidence" value="ECO:0007669"/>
    <property type="project" value="TreeGrafter"/>
</dbReference>
<comment type="subcellular location">
    <subcellularLocation>
        <location evidence="1">Membrane</location>
        <topology evidence="1">Multi-pass membrane protein</topology>
    </subcellularLocation>
</comment>
<keyword evidence="6" id="KW-0406">Ion transport</keyword>
<feature type="transmembrane region" description="Helical" evidence="9">
    <location>
        <begin position="573"/>
        <end position="594"/>
    </location>
</feature>
<feature type="transmembrane region" description="Helical" evidence="9">
    <location>
        <begin position="491"/>
        <end position="514"/>
    </location>
</feature>
<dbReference type="OrthoDB" id="9803814at2"/>
<evidence type="ECO:0000313" key="11">
    <source>
        <dbReference type="Proteomes" id="UP000013785"/>
    </source>
</evidence>
<keyword evidence="8" id="KW-0175">Coiled coil</keyword>
<dbReference type="eggNOG" id="COG1269">
    <property type="taxonomic scope" value="Bacteria"/>
</dbReference>
<dbReference type="STRING" id="154621.RV11_GL002140"/>
<feature type="transmembrane region" description="Helical" evidence="9">
    <location>
        <begin position="372"/>
        <end position="397"/>
    </location>
</feature>
<feature type="transmembrane region" description="Helical" evidence="9">
    <location>
        <begin position="458"/>
        <end position="479"/>
    </location>
</feature>
<dbReference type="GO" id="GO:0007035">
    <property type="term" value="P:vacuolar acidification"/>
    <property type="evidence" value="ECO:0007669"/>
    <property type="project" value="TreeGrafter"/>
</dbReference>
<name>R3TMF6_9ENTE</name>
<dbReference type="AlphaFoldDB" id="R3TMF6"/>
<evidence type="ECO:0000256" key="5">
    <source>
        <dbReference type="ARBA" id="ARBA00022989"/>
    </source>
</evidence>
<dbReference type="HOGENOM" id="CLU_025558_1_0_9"/>
<dbReference type="Pfam" id="PF01496">
    <property type="entry name" value="V_ATPase_I"/>
    <property type="match status" value="1"/>
</dbReference>
<proteinExistence type="inferred from homology"/>
<keyword evidence="4 9" id="KW-0812">Transmembrane</keyword>
<feature type="transmembrane region" description="Helical" evidence="9">
    <location>
        <begin position="417"/>
        <end position="438"/>
    </location>
</feature>
<evidence type="ECO:0000256" key="1">
    <source>
        <dbReference type="ARBA" id="ARBA00004141"/>
    </source>
</evidence>
<dbReference type="PANTHER" id="PTHR11629">
    <property type="entry name" value="VACUOLAR PROTON ATPASES"/>
    <property type="match status" value="1"/>
</dbReference>
<keyword evidence="5 9" id="KW-1133">Transmembrane helix</keyword>
<keyword evidence="7 9" id="KW-0472">Membrane</keyword>
<accession>R3TMF6</accession>
<protein>
    <submittedName>
        <fullName evidence="10">Uncharacterized protein</fullName>
    </submittedName>
</protein>
<feature type="transmembrane region" description="Helical" evidence="9">
    <location>
        <begin position="520"/>
        <end position="541"/>
    </location>
</feature>
<keyword evidence="3" id="KW-0813">Transport</keyword>
<evidence type="ECO:0000313" key="10">
    <source>
        <dbReference type="EMBL" id="EOL42223.1"/>
    </source>
</evidence>
<evidence type="ECO:0000256" key="8">
    <source>
        <dbReference type="SAM" id="Coils"/>
    </source>
</evidence>
<dbReference type="GO" id="GO:0033179">
    <property type="term" value="C:proton-transporting V-type ATPase, V0 domain"/>
    <property type="evidence" value="ECO:0007669"/>
    <property type="project" value="InterPro"/>
</dbReference>
<feature type="coiled-coil region" evidence="8">
    <location>
        <begin position="84"/>
        <end position="137"/>
    </location>
</feature>
<dbReference type="RefSeq" id="WP_010769212.1">
    <property type="nucleotide sequence ID" value="NZ_ASWE01000001.1"/>
</dbReference>
<evidence type="ECO:0000256" key="3">
    <source>
        <dbReference type="ARBA" id="ARBA00022448"/>
    </source>
</evidence>
<dbReference type="GO" id="GO:0016471">
    <property type="term" value="C:vacuolar proton-transporting V-type ATPase complex"/>
    <property type="evidence" value="ECO:0007669"/>
    <property type="project" value="TreeGrafter"/>
</dbReference>
<evidence type="ECO:0000256" key="6">
    <source>
        <dbReference type="ARBA" id="ARBA00023065"/>
    </source>
</evidence>
<evidence type="ECO:0000256" key="2">
    <source>
        <dbReference type="ARBA" id="ARBA00009904"/>
    </source>
</evidence>
<dbReference type="PANTHER" id="PTHR11629:SF63">
    <property type="entry name" value="V-TYPE PROTON ATPASE SUBUNIT A"/>
    <property type="match status" value="1"/>
</dbReference>
<dbReference type="EMBL" id="AJAT01000017">
    <property type="protein sequence ID" value="EOL42223.1"/>
    <property type="molecule type" value="Genomic_DNA"/>
</dbReference>
<dbReference type="GO" id="GO:0046961">
    <property type="term" value="F:proton-transporting ATPase activity, rotational mechanism"/>
    <property type="evidence" value="ECO:0007669"/>
    <property type="project" value="InterPro"/>
</dbReference>
<evidence type="ECO:0000256" key="7">
    <source>
        <dbReference type="ARBA" id="ARBA00023136"/>
    </source>
</evidence>
<organism evidence="10 11">
    <name type="scientific">Enterococcus phoeniculicola ATCC BAA-412</name>
    <dbReference type="NCBI Taxonomy" id="1158610"/>
    <lineage>
        <taxon>Bacteria</taxon>
        <taxon>Bacillati</taxon>
        <taxon>Bacillota</taxon>
        <taxon>Bacilli</taxon>
        <taxon>Lactobacillales</taxon>
        <taxon>Enterococcaceae</taxon>
        <taxon>Enterococcus</taxon>
    </lineage>
</organism>
<gene>
    <name evidence="10" type="ORF">UC3_02574</name>
</gene>
<dbReference type="PATRIC" id="fig|1158610.3.peg.2554"/>
<dbReference type="Proteomes" id="UP000013785">
    <property type="component" value="Unassembled WGS sequence"/>
</dbReference>